<dbReference type="InterPro" id="IPR011990">
    <property type="entry name" value="TPR-like_helical_dom_sf"/>
</dbReference>
<comment type="caution">
    <text evidence="3">The sequence shown here is derived from an EMBL/GenBank/DDBJ whole genome shotgun (WGS) entry which is preliminary data.</text>
</comment>
<protein>
    <submittedName>
        <fullName evidence="3">Tetratricopeptide repeat protein</fullName>
    </submittedName>
</protein>
<dbReference type="EMBL" id="SRRT01000003">
    <property type="protein sequence ID" value="TGN78160.1"/>
    <property type="molecule type" value="Genomic_DNA"/>
</dbReference>
<dbReference type="Gene3D" id="1.25.40.10">
    <property type="entry name" value="Tetratricopeptide repeat domain"/>
    <property type="match status" value="2"/>
</dbReference>
<evidence type="ECO:0000313" key="3">
    <source>
        <dbReference type="EMBL" id="TGN78160.1"/>
    </source>
</evidence>
<dbReference type="Proteomes" id="UP000298159">
    <property type="component" value="Unassembled WGS sequence"/>
</dbReference>
<feature type="compositionally biased region" description="Basic and acidic residues" evidence="1">
    <location>
        <begin position="44"/>
        <end position="53"/>
    </location>
</feature>
<dbReference type="SUPFAM" id="SSF48452">
    <property type="entry name" value="TPR-like"/>
    <property type="match status" value="2"/>
</dbReference>
<dbReference type="Pfam" id="PF13374">
    <property type="entry name" value="TPR_10"/>
    <property type="match status" value="2"/>
</dbReference>
<dbReference type="InterPro" id="IPR053137">
    <property type="entry name" value="NLR-like"/>
</dbReference>
<dbReference type="PRINTS" id="PR00364">
    <property type="entry name" value="DISEASERSIST"/>
</dbReference>
<reference evidence="3 4" key="1">
    <citation type="submission" date="2019-04" db="EMBL/GenBank/DDBJ databases">
        <title>Streptomyces sp. nov. Bv016 isolated from bark of Buahinia variegata.</title>
        <authorList>
            <person name="Kanchanasin P."/>
            <person name="Tanasupawat S."/>
            <person name="Yuki M."/>
            <person name="Kudo T."/>
        </authorList>
    </citation>
    <scope>NUCLEOTIDE SEQUENCE [LARGE SCALE GENOMIC DNA]</scope>
    <source>
        <strain evidence="3 4">Bv016</strain>
    </source>
</reference>
<gene>
    <name evidence="3" type="ORF">E5083_13315</name>
</gene>
<dbReference type="PANTHER" id="PTHR46082">
    <property type="entry name" value="ATP/GTP-BINDING PROTEIN-RELATED"/>
    <property type="match status" value="1"/>
</dbReference>
<dbReference type="GO" id="GO:0043531">
    <property type="term" value="F:ADP binding"/>
    <property type="evidence" value="ECO:0007669"/>
    <property type="project" value="InterPro"/>
</dbReference>
<dbReference type="InterPro" id="IPR027417">
    <property type="entry name" value="P-loop_NTPase"/>
</dbReference>
<accession>A0A4Z1D6Y9</accession>
<proteinExistence type="predicted"/>
<evidence type="ECO:0000259" key="2">
    <source>
        <dbReference type="Pfam" id="PF00931"/>
    </source>
</evidence>
<dbReference type="PANTHER" id="PTHR46082:SF6">
    <property type="entry name" value="AAA+ ATPASE DOMAIN-CONTAINING PROTEIN-RELATED"/>
    <property type="match status" value="1"/>
</dbReference>
<feature type="domain" description="NB-ARC" evidence="2">
    <location>
        <begin position="166"/>
        <end position="302"/>
    </location>
</feature>
<keyword evidence="4" id="KW-1185">Reference proteome</keyword>
<name>A0A4Z1D6Y9_9ACTN</name>
<dbReference type="Pfam" id="PF00931">
    <property type="entry name" value="NB-ARC"/>
    <property type="match status" value="1"/>
</dbReference>
<dbReference type="Gene3D" id="3.40.50.300">
    <property type="entry name" value="P-loop containing nucleotide triphosphate hydrolases"/>
    <property type="match status" value="1"/>
</dbReference>
<organism evidence="3 4">
    <name type="scientific">Streptomyces bauhiniae</name>
    <dbReference type="NCBI Taxonomy" id="2340725"/>
    <lineage>
        <taxon>Bacteria</taxon>
        <taxon>Bacillati</taxon>
        <taxon>Actinomycetota</taxon>
        <taxon>Actinomycetes</taxon>
        <taxon>Kitasatosporales</taxon>
        <taxon>Streptomycetaceae</taxon>
        <taxon>Streptomyces</taxon>
    </lineage>
</organism>
<evidence type="ECO:0000256" key="1">
    <source>
        <dbReference type="SAM" id="MobiDB-lite"/>
    </source>
</evidence>
<feature type="region of interest" description="Disordered" evidence="1">
    <location>
        <begin position="33"/>
        <end position="98"/>
    </location>
</feature>
<dbReference type="Pfam" id="PF13424">
    <property type="entry name" value="TPR_12"/>
    <property type="match status" value="2"/>
</dbReference>
<dbReference type="SUPFAM" id="SSF52540">
    <property type="entry name" value="P-loop containing nucleoside triphosphate hydrolases"/>
    <property type="match status" value="1"/>
</dbReference>
<feature type="compositionally biased region" description="Gly residues" evidence="1">
    <location>
        <begin position="87"/>
        <end position="97"/>
    </location>
</feature>
<dbReference type="AlphaFoldDB" id="A0A4Z1D6Y9"/>
<sequence length="839" mass="89883">MSISAPSDAPVLGRQEHVHAARSAALRFTGCMWGAGQGSSGRTGEWRGRDGAHRRSAMTPPGRQWGRRDGSRAEPGPTAAPGHVSVGRGGVGAGGSIEGSALGENSRVANIHFHEAPAGPAAAVAWPVEIGPVPALASAFQPRRELRERVEGARAKGGTVVLTQVLSGGGGVGKTQLAAACASEAVAEGYDLVVWAAATEAQQVITQYAQAAARLGIAGGDPEADARLFLEWLATTSRRWLVVLDDVTDPAVLTSWWPASRTGSGWVLATTRLKDARMTGGGRTRIDIDVYTPEEAHAFMEARLAGEGMGHLLDAHAAELASALGHLPLALSHATAYMINEELTCTAYLALFTDHRTSLEQALPESADTEGYGRQITTTLLLSLEAARAADTTGFATTALRLVALLDPAGHPHALWSAPALLNCLAPEGASPAQAHKTLRLLHRYALITCDTRSEPRAVRIHALTARAVREGIPQARLPALVTAAADALMEIWPNPDEFHPDFAATLRANTDALAAHASDCLWDSQAHPVLGRAGDSLSNAGLVAPALAYWQRLAAECERRLGHEHLQTLTVRSSLASACANAWRVQEAVGLQERVLADCQRLVGDMHPLTLGVRNNLAISYGKTGRAEEVVGLFERLVTDCERQFGEEHVHTLTARHNLATSYREAGRAWEAVSLQRRVIADSERLLGAEHPDTMDARHNLVHCYWQAGLVEEAAKLLAHVSSDCERLLGGEHPQSLSVRTNVAYYCWQIGLVEEAAELLEQVVADRERRMGPDHPETLTARANIAVAYWRAGRRAEAVTLLRRAVADLDRVLGSGHSDTVGARSTLARYERELPGDH</sequence>
<dbReference type="InterPro" id="IPR002182">
    <property type="entry name" value="NB-ARC"/>
</dbReference>
<evidence type="ECO:0000313" key="4">
    <source>
        <dbReference type="Proteomes" id="UP000298159"/>
    </source>
</evidence>